<dbReference type="Pfam" id="PF04055">
    <property type="entry name" value="Radical_SAM"/>
    <property type="match status" value="1"/>
</dbReference>
<evidence type="ECO:0000256" key="8">
    <source>
        <dbReference type="HAMAP-Rule" id="MF_00917"/>
    </source>
</evidence>
<comment type="caution">
    <text evidence="8">Lacks conserved residue(s) required for the propagation of feature annotation.</text>
</comment>
<dbReference type="AlphaFoldDB" id="C9LE55"/>
<keyword evidence="11" id="KW-1185">Reference proteome</keyword>
<feature type="binding site" evidence="8">
    <location>
        <position position="36"/>
    </location>
    <ligand>
        <name>[4Fe-4S] cluster</name>
        <dbReference type="ChEBI" id="CHEBI:49883"/>
        <note>4Fe-4S-S-AdoMet</note>
    </ligand>
</feature>
<keyword evidence="7 8" id="KW-0456">Lyase</keyword>
<protein>
    <recommendedName>
        <fullName evidence="8">7-carboxy-7-deazaguanine synthase</fullName>
        <shortName evidence="8">CDG synthase</shortName>
        <ecNumber evidence="8">4.3.99.3</ecNumber>
    </recommendedName>
    <alternativeName>
        <fullName evidence="8">Queuosine biosynthesis protein QueE</fullName>
    </alternativeName>
</protein>
<dbReference type="EMBL" id="ACIJ02000011">
    <property type="protein sequence ID" value="EEX72645.1"/>
    <property type="molecule type" value="Genomic_DNA"/>
</dbReference>
<proteinExistence type="inferred from homology"/>
<keyword evidence="2 8" id="KW-0949">S-adenosyl-L-methionine</keyword>
<dbReference type="RefSeq" id="WP_006254255.1">
    <property type="nucleotide sequence ID" value="NZ_GG700642.1"/>
</dbReference>
<feature type="domain" description="Radical SAM core" evidence="9">
    <location>
        <begin position="19"/>
        <end position="189"/>
    </location>
</feature>
<keyword evidence="5 8" id="KW-0408">Iron</keyword>
<dbReference type="PANTHER" id="PTHR42836">
    <property type="entry name" value="7-CARBOXY-7-DEAZAGUANINE SYNTHASE"/>
    <property type="match status" value="1"/>
</dbReference>
<gene>
    <name evidence="8" type="primary">queE</name>
    <name evidence="10" type="ORF">GCWU000325_00479</name>
</gene>
<comment type="catalytic activity">
    <reaction evidence="8">
        <text>6-carboxy-5,6,7,8-tetrahydropterin + H(+) = 7-carboxy-7-carbaguanine + NH4(+)</text>
        <dbReference type="Rhea" id="RHEA:27974"/>
        <dbReference type="ChEBI" id="CHEBI:15378"/>
        <dbReference type="ChEBI" id="CHEBI:28938"/>
        <dbReference type="ChEBI" id="CHEBI:61032"/>
        <dbReference type="ChEBI" id="CHEBI:61036"/>
        <dbReference type="EC" id="4.3.99.3"/>
    </reaction>
</comment>
<comment type="similarity">
    <text evidence="8">Belongs to the radical SAM superfamily. 7-carboxy-7-deazaguanine synthase family.</text>
</comment>
<evidence type="ECO:0000256" key="1">
    <source>
        <dbReference type="ARBA" id="ARBA00022485"/>
    </source>
</evidence>
<organism evidence="10 11">
    <name type="scientific">Alloprevotella tannerae ATCC 51259</name>
    <dbReference type="NCBI Taxonomy" id="626522"/>
    <lineage>
        <taxon>Bacteria</taxon>
        <taxon>Pseudomonadati</taxon>
        <taxon>Bacteroidota</taxon>
        <taxon>Bacteroidia</taxon>
        <taxon>Bacteroidales</taxon>
        <taxon>Prevotellaceae</taxon>
        <taxon>Alloprevotella</taxon>
    </lineage>
</organism>
<dbReference type="HOGENOM" id="CLU_066739_0_1_10"/>
<dbReference type="CDD" id="cd01335">
    <property type="entry name" value="Radical_SAM"/>
    <property type="match status" value="1"/>
</dbReference>
<dbReference type="SFLD" id="SFLDS00029">
    <property type="entry name" value="Radical_SAM"/>
    <property type="match status" value="1"/>
</dbReference>
<dbReference type="GO" id="GO:0051539">
    <property type="term" value="F:4 iron, 4 sulfur cluster binding"/>
    <property type="evidence" value="ECO:0007669"/>
    <property type="project" value="UniProtKB-UniRule"/>
</dbReference>
<dbReference type="Proteomes" id="UP000003460">
    <property type="component" value="Unassembled WGS sequence"/>
</dbReference>
<keyword evidence="3 8" id="KW-0479">Metal-binding</keyword>
<feature type="binding site" evidence="8">
    <location>
        <begin position="112"/>
        <end position="114"/>
    </location>
    <ligand>
        <name>S-adenosyl-L-methionine</name>
        <dbReference type="ChEBI" id="CHEBI:59789"/>
    </ligand>
</feature>
<dbReference type="PANTHER" id="PTHR42836:SF1">
    <property type="entry name" value="7-CARBOXY-7-DEAZAGUANINE SYNTHASE"/>
    <property type="match status" value="1"/>
</dbReference>
<dbReference type="UniPathway" id="UPA00391"/>
<dbReference type="InterPro" id="IPR007197">
    <property type="entry name" value="rSAM"/>
</dbReference>
<comment type="cofactor">
    <cofactor evidence="8">
        <name>S-adenosyl-L-methionine</name>
        <dbReference type="ChEBI" id="CHEBI:59789"/>
    </cofactor>
    <text evidence="8">Binds 1 S-adenosyl-L-methionine per subunit.</text>
</comment>
<dbReference type="PROSITE" id="PS51918">
    <property type="entry name" value="RADICAL_SAM"/>
    <property type="match status" value="1"/>
</dbReference>
<feature type="binding site" evidence="8">
    <location>
        <position position="71"/>
    </location>
    <ligand>
        <name>S-adenosyl-L-methionine</name>
        <dbReference type="ChEBI" id="CHEBI:59789"/>
    </ligand>
</feature>
<evidence type="ECO:0000256" key="5">
    <source>
        <dbReference type="ARBA" id="ARBA00023004"/>
    </source>
</evidence>
<keyword evidence="6 8" id="KW-0411">Iron-sulfur</keyword>
<evidence type="ECO:0000256" key="4">
    <source>
        <dbReference type="ARBA" id="ARBA00022842"/>
    </source>
</evidence>
<dbReference type="Gene3D" id="3.20.20.70">
    <property type="entry name" value="Aldolase class I"/>
    <property type="match status" value="1"/>
</dbReference>
<feature type="binding site" evidence="8">
    <location>
        <position position="41"/>
    </location>
    <ligand>
        <name>Mg(2+)</name>
        <dbReference type="ChEBI" id="CHEBI:18420"/>
    </ligand>
</feature>
<accession>C9LE55</accession>
<dbReference type="GeneID" id="84575728"/>
<dbReference type="GO" id="GO:0000287">
    <property type="term" value="F:magnesium ion binding"/>
    <property type="evidence" value="ECO:0007669"/>
    <property type="project" value="UniProtKB-UniRule"/>
</dbReference>
<feature type="binding site" evidence="8">
    <location>
        <begin position="38"/>
        <end position="40"/>
    </location>
    <ligand>
        <name>S-adenosyl-L-methionine</name>
        <dbReference type="ChEBI" id="CHEBI:59789"/>
    </ligand>
</feature>
<evidence type="ECO:0000256" key="6">
    <source>
        <dbReference type="ARBA" id="ARBA00023014"/>
    </source>
</evidence>
<dbReference type="OrthoDB" id="9792276at2"/>
<comment type="pathway">
    <text evidence="8">Purine metabolism; 7-cyano-7-deazaguanine biosynthesis.</text>
</comment>
<evidence type="ECO:0000313" key="10">
    <source>
        <dbReference type="EMBL" id="EEX72645.1"/>
    </source>
</evidence>
<dbReference type="GO" id="GO:0016840">
    <property type="term" value="F:carbon-nitrogen lyase activity"/>
    <property type="evidence" value="ECO:0007669"/>
    <property type="project" value="UniProtKB-UniRule"/>
</dbReference>
<dbReference type="GO" id="GO:1904047">
    <property type="term" value="F:S-adenosyl-L-methionine binding"/>
    <property type="evidence" value="ECO:0007669"/>
    <property type="project" value="UniProtKB-UniRule"/>
</dbReference>
<reference evidence="10" key="1">
    <citation type="submission" date="2009-09" db="EMBL/GenBank/DDBJ databases">
        <authorList>
            <person name="Weinstock G."/>
            <person name="Sodergren E."/>
            <person name="Clifton S."/>
            <person name="Fulton L."/>
            <person name="Fulton B."/>
            <person name="Courtney L."/>
            <person name="Fronick C."/>
            <person name="Harrison M."/>
            <person name="Strong C."/>
            <person name="Farmer C."/>
            <person name="Delahaunty K."/>
            <person name="Markovic C."/>
            <person name="Hall O."/>
            <person name="Minx P."/>
            <person name="Tomlinson C."/>
            <person name="Mitreva M."/>
            <person name="Nelson J."/>
            <person name="Hou S."/>
            <person name="Wollam A."/>
            <person name="Pepin K.H."/>
            <person name="Johnson M."/>
            <person name="Bhonagiri V."/>
            <person name="Nash W.E."/>
            <person name="Warren W."/>
            <person name="Chinwalla A."/>
            <person name="Mardis E.R."/>
            <person name="Wilson R.K."/>
        </authorList>
    </citation>
    <scope>NUCLEOTIDE SEQUENCE [LARGE SCALE GENOMIC DNA]</scope>
    <source>
        <strain evidence="10">ATCC 51259</strain>
    </source>
</reference>
<feature type="binding site" evidence="8">
    <location>
        <position position="28"/>
    </location>
    <ligand>
        <name>substrate</name>
    </ligand>
</feature>
<evidence type="ECO:0000256" key="2">
    <source>
        <dbReference type="ARBA" id="ARBA00022691"/>
    </source>
</evidence>
<dbReference type="InterPro" id="IPR013785">
    <property type="entry name" value="Aldolase_TIM"/>
</dbReference>
<comment type="cofactor">
    <cofactor evidence="8">
        <name>Mg(2+)</name>
        <dbReference type="ChEBI" id="CHEBI:18420"/>
    </cofactor>
</comment>
<dbReference type="STRING" id="626522.GCWU000325_00479"/>
<feature type="binding site" evidence="8">
    <location>
        <position position="32"/>
    </location>
    <ligand>
        <name>[4Fe-4S] cluster</name>
        <dbReference type="ChEBI" id="CHEBI:49883"/>
        <note>4Fe-4S-S-AdoMet</note>
    </ligand>
</feature>
<dbReference type="HAMAP" id="MF_00917">
    <property type="entry name" value="QueE"/>
    <property type="match status" value="1"/>
</dbReference>
<dbReference type="EC" id="4.3.99.3" evidence="8"/>
<comment type="function">
    <text evidence="8">Catalyzes the complex heterocyclic radical-mediated conversion of 6-carboxy-5,6,7,8-tetrahydropterin (CPH4) to 7-carboxy-7-deazaguanine (CDG), a step common to the biosynthetic pathways of all 7-deazapurine-containing compounds.</text>
</comment>
<feature type="binding site" evidence="8">
    <location>
        <begin position="13"/>
        <end position="15"/>
    </location>
    <ligand>
        <name>substrate</name>
    </ligand>
</feature>
<feature type="binding site" evidence="8">
    <location>
        <position position="69"/>
    </location>
    <ligand>
        <name>substrate</name>
    </ligand>
</feature>
<evidence type="ECO:0000256" key="3">
    <source>
        <dbReference type="ARBA" id="ARBA00022723"/>
    </source>
</evidence>
<dbReference type="InterPro" id="IPR058240">
    <property type="entry name" value="rSAM_sf"/>
</dbReference>
<evidence type="ECO:0000259" key="9">
    <source>
        <dbReference type="PROSITE" id="PS51918"/>
    </source>
</evidence>
<dbReference type="SUPFAM" id="SSF102114">
    <property type="entry name" value="Radical SAM enzymes"/>
    <property type="match status" value="1"/>
</dbReference>
<comment type="cofactor">
    <cofactor evidence="8">
        <name>[4Fe-4S] cluster</name>
        <dbReference type="ChEBI" id="CHEBI:49883"/>
    </cofactor>
    <text evidence="8">Binds 1 [4Fe-4S] cluster. The cluster is coordinated with 3 cysteines and an exchangeable S-adenosyl-L-methionine.</text>
</comment>
<keyword evidence="4 8" id="KW-0460">Magnesium</keyword>
<sequence length="189" mass="21287">MTRFKINEIFYSLQGEGFYSGIASIFIRFSGCNLSCSFCDTQHETGELMTQEQILDQVTRFPAKHVVLTGGEPSLFVTKELIDGLHAAGKYVCIETNGLHALPEGIDWVTLSPKTAQTILKTCNELKVVFTDDTFNPHDEIKAAHYFIQPCDMGNSIKNNRILASCISYVKENPRWRLSLQTHKMIGIH</sequence>
<dbReference type="GO" id="GO:0008616">
    <property type="term" value="P:tRNA queuosine(34) biosynthetic process"/>
    <property type="evidence" value="ECO:0007669"/>
    <property type="project" value="UniProtKB-UniRule"/>
</dbReference>
<name>C9LE55_9BACT</name>
<keyword evidence="1 8" id="KW-0004">4Fe-4S</keyword>
<dbReference type="eggNOG" id="COG0602">
    <property type="taxonomic scope" value="Bacteria"/>
</dbReference>
<feature type="binding site" evidence="8">
    <location>
        <begin position="149"/>
        <end position="152"/>
    </location>
    <ligand>
        <name>S-adenosyl-L-methionine</name>
        <dbReference type="ChEBI" id="CHEBI:59789"/>
    </ligand>
</feature>
<comment type="subunit">
    <text evidence="8">Homodimer.</text>
</comment>
<dbReference type="PIRSF" id="PIRSF000370">
    <property type="entry name" value="QueE"/>
    <property type="match status" value="1"/>
</dbReference>
<comment type="caution">
    <text evidence="10">The sequence shown here is derived from an EMBL/GenBank/DDBJ whole genome shotgun (WGS) entry which is preliminary data.</text>
</comment>
<keyword evidence="8" id="KW-0671">Queuosine biosynthesis</keyword>
<evidence type="ECO:0000256" key="7">
    <source>
        <dbReference type="ARBA" id="ARBA00023239"/>
    </source>
</evidence>
<feature type="binding site" evidence="8">
    <location>
        <position position="39"/>
    </location>
    <ligand>
        <name>[4Fe-4S] cluster</name>
        <dbReference type="ChEBI" id="CHEBI:49883"/>
        <note>4Fe-4S-S-AdoMet</note>
    </ligand>
</feature>
<dbReference type="InterPro" id="IPR024924">
    <property type="entry name" value="7-CO-7-deazaguanine_synth-like"/>
</dbReference>
<evidence type="ECO:0000313" key="11">
    <source>
        <dbReference type="Proteomes" id="UP000003460"/>
    </source>
</evidence>